<dbReference type="AlphaFoldDB" id="F8N8W5"/>
<organism evidence="2 3">
    <name type="scientific">Hallella multisaccharivorax DSM 17128</name>
    <dbReference type="NCBI Taxonomy" id="688246"/>
    <lineage>
        <taxon>Bacteria</taxon>
        <taxon>Pseudomonadati</taxon>
        <taxon>Bacteroidota</taxon>
        <taxon>Bacteroidia</taxon>
        <taxon>Bacteroidales</taxon>
        <taxon>Prevotellaceae</taxon>
        <taxon>Hallella</taxon>
    </lineage>
</organism>
<gene>
    <name evidence="2" type="ORF">Premu_0118</name>
</gene>
<name>F8N8W5_9BACT</name>
<keyword evidence="3" id="KW-1185">Reference proteome</keyword>
<dbReference type="EMBL" id="GL945017">
    <property type="protein sequence ID" value="EGN55610.1"/>
    <property type="molecule type" value="Genomic_DNA"/>
</dbReference>
<proteinExistence type="predicted"/>
<reference evidence="3" key="1">
    <citation type="journal article" date="2011" name="Stand. Genomic Sci.">
        <title>Non-contiguous finished genome sequence of the opportunistic oral pathogen Prevotella multisaccharivorax type strain (PPPA20).</title>
        <authorList>
            <person name="Pati A."/>
            <person name="Gronow S."/>
            <person name="Lu M."/>
            <person name="Lapidus A."/>
            <person name="Nolan M."/>
            <person name="Lucas S."/>
            <person name="Hammon N."/>
            <person name="Deshpande S."/>
            <person name="Cheng J.F."/>
            <person name="Tapia R."/>
            <person name="Han C."/>
            <person name="Goodwin L."/>
            <person name="Pitluck S."/>
            <person name="Liolios K."/>
            <person name="Pagani I."/>
            <person name="Mavromatis K."/>
            <person name="Mikhailova N."/>
            <person name="Huntemann M."/>
            <person name="Chen A."/>
            <person name="Palaniappan K."/>
            <person name="Land M."/>
            <person name="Hauser L."/>
            <person name="Detter J.C."/>
            <person name="Brambilla E.M."/>
            <person name="Rohde M."/>
            <person name="Goker M."/>
            <person name="Woyke T."/>
            <person name="Bristow J."/>
            <person name="Eisen J.A."/>
            <person name="Markowitz V."/>
            <person name="Hugenholtz P."/>
            <person name="Kyrpides N.C."/>
            <person name="Klenk H.P."/>
            <person name="Ivanova N."/>
        </authorList>
    </citation>
    <scope>NUCLEOTIDE SEQUENCE [LARGE SCALE GENOMIC DNA]</scope>
    <source>
        <strain evidence="3">DSM 17128</strain>
    </source>
</reference>
<evidence type="ECO:0000313" key="3">
    <source>
        <dbReference type="Proteomes" id="UP000002772"/>
    </source>
</evidence>
<feature type="compositionally biased region" description="Basic and acidic residues" evidence="1">
    <location>
        <begin position="1"/>
        <end position="10"/>
    </location>
</feature>
<evidence type="ECO:0000256" key="1">
    <source>
        <dbReference type="SAM" id="MobiDB-lite"/>
    </source>
</evidence>
<feature type="region of interest" description="Disordered" evidence="1">
    <location>
        <begin position="1"/>
        <end position="21"/>
    </location>
</feature>
<dbReference type="eggNOG" id="ENOG5033AP4">
    <property type="taxonomic scope" value="Bacteria"/>
</dbReference>
<dbReference type="STRING" id="688246.Premu_0118"/>
<dbReference type="OrthoDB" id="1093954at2"/>
<protein>
    <submittedName>
        <fullName evidence="2">Uncharacterized protein</fullName>
    </submittedName>
</protein>
<evidence type="ECO:0000313" key="2">
    <source>
        <dbReference type="EMBL" id="EGN55610.1"/>
    </source>
</evidence>
<dbReference type="HOGENOM" id="CLU_170314_0_0_10"/>
<dbReference type="RefSeq" id="WP_007572268.1">
    <property type="nucleotide sequence ID" value="NZ_BPTS01000001.1"/>
</dbReference>
<accession>F8N8W5</accession>
<dbReference type="Proteomes" id="UP000002772">
    <property type="component" value="Unassembled WGS sequence"/>
</dbReference>
<sequence>MARQKNDGKGRIGGRAKGTPNKVTASLKEFIKNLIDNNRSQIITDMKELAPYQRLLFIERLIGYVLPKQAAVDIKSQIDAEYKALERLIDDAPDEFIDRITNKVLKLQEEKQNERQQG</sequence>